<dbReference type="Pfam" id="PF06202">
    <property type="entry name" value="GDE_C"/>
    <property type="match status" value="1"/>
</dbReference>
<dbReference type="InterPro" id="IPR008928">
    <property type="entry name" value="6-hairpin_glycosidase_sf"/>
</dbReference>
<evidence type="ECO:0000313" key="2">
    <source>
        <dbReference type="Proteomes" id="UP000504611"/>
    </source>
</evidence>
<dbReference type="SUPFAM" id="SSF48208">
    <property type="entry name" value="Six-hairpin glycosidases"/>
    <property type="match status" value="1"/>
</dbReference>
<dbReference type="AlphaFoldDB" id="A0A6I9N9L1"/>
<dbReference type="InterPro" id="IPR032790">
    <property type="entry name" value="GDE_C"/>
</dbReference>
<evidence type="ECO:0000259" key="1">
    <source>
        <dbReference type="Pfam" id="PF06202"/>
    </source>
</evidence>
<accession>A0A6I9N9L1</accession>
<dbReference type="PANTHER" id="PTHR10569">
    <property type="entry name" value="GLYCOGEN DEBRANCHING ENZYME"/>
    <property type="match status" value="1"/>
</dbReference>
<dbReference type="GO" id="GO:0005980">
    <property type="term" value="P:glycogen catabolic process"/>
    <property type="evidence" value="ECO:0007669"/>
    <property type="project" value="InterPro"/>
</dbReference>
<dbReference type="RefSeq" id="XP_010770860.1">
    <property type="nucleotide sequence ID" value="XM_010772558.1"/>
</dbReference>
<sequence>MSCNVYTLRIHPWYKPCRCVAGKEEFLSYSQWNQQLQQTFEAGFWVSGDPGDPNEKHADLVHKKGIYKDSYGASNAWCDYQLRPNFTIAMVVAPELFTVEKAWLALEMVEKKLLGPLGMKTLDPDDMVYCGVYDNSLDNDNYNLAKGFNYHQGPV</sequence>
<dbReference type="GeneID" id="104946684"/>
<feature type="non-terminal residue" evidence="3">
    <location>
        <position position="155"/>
    </location>
</feature>
<dbReference type="GO" id="GO:0004135">
    <property type="term" value="F:amylo-alpha-1,6-glucosidase activity"/>
    <property type="evidence" value="ECO:0007669"/>
    <property type="project" value="InterPro"/>
</dbReference>
<name>A0A6I9N9L1_9TELE</name>
<dbReference type="InterPro" id="IPR010401">
    <property type="entry name" value="AGL/Gdb1"/>
</dbReference>
<dbReference type="Proteomes" id="UP000504611">
    <property type="component" value="Unplaced"/>
</dbReference>
<proteinExistence type="predicted"/>
<dbReference type="GO" id="GO:0004134">
    <property type="term" value="F:4-alpha-glucanotransferase activity"/>
    <property type="evidence" value="ECO:0007669"/>
    <property type="project" value="InterPro"/>
</dbReference>
<feature type="domain" description="Glycogen debranching enzyme C-terminal" evidence="1">
    <location>
        <begin position="24"/>
        <end position="155"/>
    </location>
</feature>
<keyword evidence="2" id="KW-1185">Reference proteome</keyword>
<gene>
    <name evidence="3" type="primary">LOC104946684</name>
</gene>
<organism evidence="2 3">
    <name type="scientific">Notothenia coriiceps</name>
    <name type="common">black rockcod</name>
    <dbReference type="NCBI Taxonomy" id="8208"/>
    <lineage>
        <taxon>Eukaryota</taxon>
        <taxon>Metazoa</taxon>
        <taxon>Chordata</taxon>
        <taxon>Craniata</taxon>
        <taxon>Vertebrata</taxon>
        <taxon>Euteleostomi</taxon>
        <taxon>Actinopterygii</taxon>
        <taxon>Neopterygii</taxon>
        <taxon>Teleostei</taxon>
        <taxon>Neoteleostei</taxon>
        <taxon>Acanthomorphata</taxon>
        <taxon>Eupercaria</taxon>
        <taxon>Perciformes</taxon>
        <taxon>Notothenioidei</taxon>
        <taxon>Nototheniidae</taxon>
        <taxon>Notothenia</taxon>
    </lineage>
</organism>
<dbReference type="KEGG" id="ncc:104946684"/>
<reference evidence="3" key="1">
    <citation type="submission" date="2025-08" db="UniProtKB">
        <authorList>
            <consortium name="RefSeq"/>
        </authorList>
    </citation>
    <scope>IDENTIFICATION</scope>
    <source>
        <tissue evidence="3">Muscle</tissue>
    </source>
</reference>
<dbReference type="PANTHER" id="PTHR10569:SF2">
    <property type="entry name" value="GLYCOGEN DEBRANCHING ENZYME"/>
    <property type="match status" value="1"/>
</dbReference>
<evidence type="ECO:0000313" key="3">
    <source>
        <dbReference type="RefSeq" id="XP_010770860.1"/>
    </source>
</evidence>
<dbReference type="OrthoDB" id="10248904at2759"/>
<protein>
    <submittedName>
        <fullName evidence="3">Glycogen debranching enzyme-like</fullName>
    </submittedName>
</protein>